<evidence type="ECO:0000256" key="1">
    <source>
        <dbReference type="ARBA" id="ARBA00023239"/>
    </source>
</evidence>
<name>A0A1H5MDV4_9ACTN</name>
<dbReference type="InterPro" id="IPR006680">
    <property type="entry name" value="Amidohydro-rel"/>
</dbReference>
<dbReference type="Proteomes" id="UP000181980">
    <property type="component" value="Unassembled WGS sequence"/>
</dbReference>
<dbReference type="InterPro" id="IPR032466">
    <property type="entry name" value="Metal_Hydrolase"/>
</dbReference>
<evidence type="ECO:0000313" key="5">
    <source>
        <dbReference type="Proteomes" id="UP000181980"/>
    </source>
</evidence>
<dbReference type="Pfam" id="PF04909">
    <property type="entry name" value="Amidohydro_2"/>
    <property type="match status" value="2"/>
</dbReference>
<reference evidence="5" key="1">
    <citation type="submission" date="2016-10" db="EMBL/GenBank/DDBJ databases">
        <authorList>
            <person name="Varghese N."/>
            <person name="Submissions S."/>
        </authorList>
    </citation>
    <scope>NUCLEOTIDE SEQUENCE [LARGE SCALE GENOMIC DNA]</scope>
    <source>
        <strain evidence="5">DSM 45237</strain>
    </source>
</reference>
<feature type="domain" description="Amidohydrolase-related" evidence="3">
    <location>
        <begin position="89"/>
        <end position="238"/>
    </location>
</feature>
<feature type="region of interest" description="Disordered" evidence="2">
    <location>
        <begin position="277"/>
        <end position="340"/>
    </location>
</feature>
<dbReference type="GO" id="GO:0019748">
    <property type="term" value="P:secondary metabolic process"/>
    <property type="evidence" value="ECO:0007669"/>
    <property type="project" value="TreeGrafter"/>
</dbReference>
<evidence type="ECO:0000259" key="3">
    <source>
        <dbReference type="Pfam" id="PF04909"/>
    </source>
</evidence>
<proteinExistence type="predicted"/>
<evidence type="ECO:0000313" key="4">
    <source>
        <dbReference type="EMBL" id="SEE87659.1"/>
    </source>
</evidence>
<accession>A0A1H5MDV4</accession>
<dbReference type="EMBL" id="FNUC01000003">
    <property type="protein sequence ID" value="SEE87659.1"/>
    <property type="molecule type" value="Genomic_DNA"/>
</dbReference>
<organism evidence="4 5">
    <name type="scientific">Jiangella alba</name>
    <dbReference type="NCBI Taxonomy" id="561176"/>
    <lineage>
        <taxon>Bacteria</taxon>
        <taxon>Bacillati</taxon>
        <taxon>Actinomycetota</taxon>
        <taxon>Actinomycetes</taxon>
        <taxon>Jiangellales</taxon>
        <taxon>Jiangellaceae</taxon>
        <taxon>Jiangella</taxon>
    </lineage>
</organism>
<dbReference type="Gene3D" id="3.20.20.140">
    <property type="entry name" value="Metal-dependent hydrolases"/>
    <property type="match status" value="2"/>
</dbReference>
<dbReference type="GO" id="GO:0005737">
    <property type="term" value="C:cytoplasm"/>
    <property type="evidence" value="ECO:0007669"/>
    <property type="project" value="TreeGrafter"/>
</dbReference>
<keyword evidence="4" id="KW-0378">Hydrolase</keyword>
<keyword evidence="5" id="KW-1185">Reference proteome</keyword>
<dbReference type="PANTHER" id="PTHR21240">
    <property type="entry name" value="2-AMINO-3-CARBOXYLMUCONATE-6-SEMIALDEHYDE DECARBOXYLASE"/>
    <property type="match status" value="1"/>
</dbReference>
<dbReference type="AlphaFoldDB" id="A0A1H5MDV4"/>
<protein>
    <submittedName>
        <fullName evidence="4">Predicted metal-dependent hydrolase, TIM-barrel fold</fullName>
    </submittedName>
</protein>
<evidence type="ECO:0000256" key="2">
    <source>
        <dbReference type="SAM" id="MobiDB-lite"/>
    </source>
</evidence>
<sequence>MSGPVRIDANVVVGPWPSDASASWSVADVSRHLDRFGLSHAVVRSAEAVTYDAASGNASLLAAVASEPQLLPAFVLGPLDAGEHGPLPAAVRAVWLLPARHGWSLTGPEAGSLQDVLRRAGLPVFVDLEETDWSGIDALCAALPSVDVVVCGIGYRTLRQALPVLDRHPRLHVDLSYLAALDGLELLAARYGASRLLFGTGAPVRDDAAPSFLLERSALSADDRATVAGGTAARLLGLAEAPAAVPAAPATPAAVPAAPATPAAVHATLTQPARRVGALPAGRGPATTAEPLHATTHLPDGAADLPSGAAQLPSGAAQLPSGAAQLPSGAAQLPSGAAQLPSGAAELPDIVDAHAHLGRWPSSWLPHPDADTLLAAYDRIGTRHAVISHLSAIWGGDAPAGNAAALAAAAAHPDRLSVWLVANPNRPQDAEVLAEQLRSPLVRGFKVHPDTHDCPIDDARYDWVWRLAQNASVPVLAHGFAGTTHSDPLLFGHVAARHPELPLIVGHSGATVDGFRRTIDVGLRHPSILAETCGSWMTGRWLRRLVAALGAGRVLHGTDACLIDPRYGVGRVLGAGLDPADLALVLGGNARRVLGLPSPFLLGGH</sequence>
<feature type="domain" description="Amidohydrolase-related" evidence="3">
    <location>
        <begin position="351"/>
        <end position="596"/>
    </location>
</feature>
<dbReference type="PANTHER" id="PTHR21240:SF28">
    <property type="entry name" value="ISO-OROTATE DECARBOXYLASE (EUROFUNG)"/>
    <property type="match status" value="1"/>
</dbReference>
<keyword evidence="1" id="KW-0456">Lyase</keyword>
<dbReference type="SUPFAM" id="SSF51556">
    <property type="entry name" value="Metallo-dependent hydrolases"/>
    <property type="match status" value="2"/>
</dbReference>
<dbReference type="GO" id="GO:0016787">
    <property type="term" value="F:hydrolase activity"/>
    <property type="evidence" value="ECO:0007669"/>
    <property type="project" value="UniProtKB-KW"/>
</dbReference>
<dbReference type="InterPro" id="IPR032465">
    <property type="entry name" value="ACMSD"/>
</dbReference>
<dbReference type="GO" id="GO:0016831">
    <property type="term" value="F:carboxy-lyase activity"/>
    <property type="evidence" value="ECO:0007669"/>
    <property type="project" value="InterPro"/>
</dbReference>
<dbReference type="STRING" id="561176.SAMN04488561_3114"/>
<gene>
    <name evidence="4" type="ORF">SAMN04488561_3114</name>
</gene>